<sequence>MVATDCLSAPVLLLDEAIQILVKNGNLDKEKLANAIGQAKDELFELNKDNDDHLMKMALFLNANTLQSRYLAL</sequence>
<dbReference type="EMBL" id="CP087830">
    <property type="protein sequence ID" value="UZA03525.1"/>
    <property type="molecule type" value="Genomic_DNA"/>
</dbReference>
<gene>
    <name evidence="1" type="ORF">LP092_01800</name>
    <name evidence="2" type="ORF">LP129_12805</name>
</gene>
<proteinExistence type="predicted"/>
<reference evidence="2 3" key="1">
    <citation type="journal article" date="2022" name="BMC Microbiol.">
        <title>Whole genome sequencing of Moraxella bovis strains from North America reveals two genotypes with different genetic determinants.</title>
        <authorList>
            <person name="Wynn E.L."/>
            <person name="Hille M.M."/>
            <person name="Loy J.D."/>
            <person name="Schuller G."/>
            <person name="Kuhn K.L."/>
            <person name="Dickey A.M."/>
            <person name="Bono J.L."/>
            <person name="Clawson M.L."/>
        </authorList>
    </citation>
    <scope>NUCLEOTIDE SEQUENCE [LARGE SCALE GENOMIC DNA]</scope>
    <source>
        <strain evidence="1">SAM102599</strain>
        <strain evidence="2 3">SAM57978</strain>
    </source>
</reference>
<accession>A0AAQ2SZX4</accession>
<dbReference type="GeneID" id="77189636"/>
<keyword evidence="4" id="KW-1185">Reference proteome</keyword>
<dbReference type="KEGG" id="mboi:DQF64_12625"/>
<dbReference type="AlphaFoldDB" id="A0AAQ2SZX4"/>
<evidence type="ECO:0000313" key="3">
    <source>
        <dbReference type="Proteomes" id="UP001163283"/>
    </source>
</evidence>
<evidence type="ECO:0000313" key="4">
    <source>
        <dbReference type="Proteomes" id="UP001163632"/>
    </source>
</evidence>
<organism evidence="2 3">
    <name type="scientific">Moraxella bovis</name>
    <dbReference type="NCBI Taxonomy" id="476"/>
    <lineage>
        <taxon>Bacteria</taxon>
        <taxon>Pseudomonadati</taxon>
        <taxon>Pseudomonadota</taxon>
        <taxon>Gammaproteobacteria</taxon>
        <taxon>Moraxellales</taxon>
        <taxon>Moraxellaceae</taxon>
        <taxon>Moraxella</taxon>
    </lineage>
</organism>
<protein>
    <submittedName>
        <fullName evidence="2">Uncharacterized protein</fullName>
    </submittedName>
</protein>
<dbReference type="RefSeq" id="WP_112742665.1">
    <property type="nucleotide sequence ID" value="NZ_CP030241.1"/>
</dbReference>
<name>A0AAQ2SZX4_MORBO</name>
<evidence type="ECO:0000313" key="1">
    <source>
        <dbReference type="EMBL" id="UZA03525.1"/>
    </source>
</evidence>
<dbReference type="EMBL" id="CP087781">
    <property type="protein sequence ID" value="UZA51347.1"/>
    <property type="molecule type" value="Genomic_DNA"/>
</dbReference>
<evidence type="ECO:0000313" key="2">
    <source>
        <dbReference type="EMBL" id="UZA51347.1"/>
    </source>
</evidence>
<dbReference type="Proteomes" id="UP001163632">
    <property type="component" value="Chromosome"/>
</dbReference>
<dbReference type="Proteomes" id="UP001163283">
    <property type="component" value="Chromosome"/>
</dbReference>